<dbReference type="Proteomes" id="UP001287356">
    <property type="component" value="Unassembled WGS sequence"/>
</dbReference>
<dbReference type="AlphaFoldDB" id="A0AAE0KIZ5"/>
<proteinExistence type="predicted"/>
<sequence length="211" mass="23574">MPLHIKGRCGGKAFVSLVTMRDAAFNIIQDCKFKHESFSFSGRASSRLASILESLVKAGTLTRAPVREEKLWIMHDVVGRMTTALLREALVHGTRSWEVTIQRCLALCLMAALCCRAGEVSRSNLYQGMETLCYEHITVHLEPAEPPRDPPPATVAVAEPASSLPPPRPRFVASFELRYRKGEKIQRLSKRFTSRNLTTQPTIQYAPSSCF</sequence>
<accession>A0AAE0KIZ5</accession>
<organism evidence="1 2">
    <name type="scientific">Lasiosphaeria ovina</name>
    <dbReference type="NCBI Taxonomy" id="92902"/>
    <lineage>
        <taxon>Eukaryota</taxon>
        <taxon>Fungi</taxon>
        <taxon>Dikarya</taxon>
        <taxon>Ascomycota</taxon>
        <taxon>Pezizomycotina</taxon>
        <taxon>Sordariomycetes</taxon>
        <taxon>Sordariomycetidae</taxon>
        <taxon>Sordariales</taxon>
        <taxon>Lasiosphaeriaceae</taxon>
        <taxon>Lasiosphaeria</taxon>
    </lineage>
</organism>
<name>A0AAE0KIZ5_9PEZI</name>
<comment type="caution">
    <text evidence="1">The sequence shown here is derived from an EMBL/GenBank/DDBJ whole genome shotgun (WGS) entry which is preliminary data.</text>
</comment>
<reference evidence="1" key="1">
    <citation type="journal article" date="2023" name="Mol. Phylogenet. Evol.">
        <title>Genome-scale phylogeny and comparative genomics of the fungal order Sordariales.</title>
        <authorList>
            <person name="Hensen N."/>
            <person name="Bonometti L."/>
            <person name="Westerberg I."/>
            <person name="Brannstrom I.O."/>
            <person name="Guillou S."/>
            <person name="Cros-Aarteil S."/>
            <person name="Calhoun S."/>
            <person name="Haridas S."/>
            <person name="Kuo A."/>
            <person name="Mondo S."/>
            <person name="Pangilinan J."/>
            <person name="Riley R."/>
            <person name="LaButti K."/>
            <person name="Andreopoulos B."/>
            <person name="Lipzen A."/>
            <person name="Chen C."/>
            <person name="Yan M."/>
            <person name="Daum C."/>
            <person name="Ng V."/>
            <person name="Clum A."/>
            <person name="Steindorff A."/>
            <person name="Ohm R.A."/>
            <person name="Martin F."/>
            <person name="Silar P."/>
            <person name="Natvig D.O."/>
            <person name="Lalanne C."/>
            <person name="Gautier V."/>
            <person name="Ament-Velasquez S.L."/>
            <person name="Kruys A."/>
            <person name="Hutchinson M.I."/>
            <person name="Powell A.J."/>
            <person name="Barry K."/>
            <person name="Miller A.N."/>
            <person name="Grigoriev I.V."/>
            <person name="Debuchy R."/>
            <person name="Gladieux P."/>
            <person name="Hiltunen Thoren M."/>
            <person name="Johannesson H."/>
        </authorList>
    </citation>
    <scope>NUCLEOTIDE SEQUENCE</scope>
    <source>
        <strain evidence="1">CBS 958.72</strain>
    </source>
</reference>
<keyword evidence="2" id="KW-1185">Reference proteome</keyword>
<dbReference type="EMBL" id="JAULSN010000003">
    <property type="protein sequence ID" value="KAK3377162.1"/>
    <property type="molecule type" value="Genomic_DNA"/>
</dbReference>
<protein>
    <submittedName>
        <fullName evidence="1">Uncharacterized protein</fullName>
    </submittedName>
</protein>
<reference evidence="1" key="2">
    <citation type="submission" date="2023-06" db="EMBL/GenBank/DDBJ databases">
        <authorList>
            <consortium name="Lawrence Berkeley National Laboratory"/>
            <person name="Haridas S."/>
            <person name="Hensen N."/>
            <person name="Bonometti L."/>
            <person name="Westerberg I."/>
            <person name="Brannstrom I.O."/>
            <person name="Guillou S."/>
            <person name="Cros-Aarteil S."/>
            <person name="Calhoun S."/>
            <person name="Kuo A."/>
            <person name="Mondo S."/>
            <person name="Pangilinan J."/>
            <person name="Riley R."/>
            <person name="Labutti K."/>
            <person name="Andreopoulos B."/>
            <person name="Lipzen A."/>
            <person name="Chen C."/>
            <person name="Yanf M."/>
            <person name="Daum C."/>
            <person name="Ng V."/>
            <person name="Clum A."/>
            <person name="Steindorff A."/>
            <person name="Ohm R."/>
            <person name="Martin F."/>
            <person name="Silar P."/>
            <person name="Natvig D."/>
            <person name="Lalanne C."/>
            <person name="Gautier V."/>
            <person name="Ament-Velasquez S.L."/>
            <person name="Kruys A."/>
            <person name="Hutchinson M.I."/>
            <person name="Powell A.J."/>
            <person name="Barry K."/>
            <person name="Miller A.N."/>
            <person name="Grigoriev I.V."/>
            <person name="Debuchy R."/>
            <person name="Gladieux P."/>
            <person name="Thoren M.H."/>
            <person name="Johannesson H."/>
        </authorList>
    </citation>
    <scope>NUCLEOTIDE SEQUENCE</scope>
    <source>
        <strain evidence="1">CBS 958.72</strain>
    </source>
</reference>
<gene>
    <name evidence="1" type="ORF">B0T24DRAFT_236188</name>
</gene>
<evidence type="ECO:0000313" key="2">
    <source>
        <dbReference type="Proteomes" id="UP001287356"/>
    </source>
</evidence>
<evidence type="ECO:0000313" key="1">
    <source>
        <dbReference type="EMBL" id="KAK3377162.1"/>
    </source>
</evidence>